<feature type="binding site" evidence="13">
    <location>
        <position position="240"/>
    </location>
    <ligand>
        <name>substrate</name>
    </ligand>
</feature>
<dbReference type="GO" id="GO:0046872">
    <property type="term" value="F:metal ion binding"/>
    <property type="evidence" value="ECO:0007669"/>
    <property type="project" value="UniProtKB-UniRule"/>
</dbReference>
<feature type="domain" description="Fumarylacetoacetase N-terminal" evidence="17">
    <location>
        <begin position="15"/>
        <end position="118"/>
    </location>
</feature>
<dbReference type="SUPFAM" id="SSF56529">
    <property type="entry name" value="FAH"/>
    <property type="match status" value="2"/>
</dbReference>
<evidence type="ECO:0000256" key="13">
    <source>
        <dbReference type="PIRSR" id="PIRSR605959-2"/>
    </source>
</evidence>
<feature type="binding site" evidence="14">
    <location>
        <position position="201"/>
    </location>
    <ligand>
        <name>Ca(2+)</name>
        <dbReference type="ChEBI" id="CHEBI:29108"/>
    </ligand>
</feature>
<dbReference type="InterPro" id="IPR005959">
    <property type="entry name" value="Fumarylacetoacetase"/>
</dbReference>
<evidence type="ECO:0000313" key="19">
    <source>
        <dbReference type="Proteomes" id="UP000694427"/>
    </source>
</evidence>
<feature type="binding site" evidence="13">
    <location>
        <position position="142"/>
    </location>
    <ligand>
        <name>substrate</name>
    </ligand>
</feature>
<sequence>MSFVKVEEKSDFSYHNLPYGIFSTPDNPRHRIGVAIGDQILDLSVIKHLFNGPALGHHQDVFEQPTLNAFMALGYDVWREARKCLQMLLAADESTLRDDVSLRSRAFVQQSSAMMHLPAEIGDYTDFYSSRDHATNVGIMFRGKENALMPNWLRLPVGYHGRASSVVVSRTPIRRPRGQMRPDAAQPPIFGPSKQLDIELEMAFFVGKGNKLGEPIPVEKAHEHIFGMVLMNDWSARDIQAWEYVPLGPFLGKNFGTTISPWVVPMEALMPFVEPNPLQVNWVDSSYLGQGKKVLDCWSVLQSPLFRLVNVAFHLEAFQGLSNVILLSFQDPAPLPYLHHDEPYMFNINLFVTVKGEGMREAATICKSNFKYMYWSMKQQLAHHTVNGCNVRPGDLLASGTISGPDPESFGSMLELSWRGSKTIDLGEGETRTFLKDGDEVTLYGYCEGSGYRVGFGLCEGKILPALQQ</sequence>
<comment type="pathway">
    <text evidence="2 15">Amino-acid degradation; L-phenylalanine degradation; acetoacetate and fumarate from L-phenylalanine: step 6/6.</text>
</comment>
<protein>
    <recommendedName>
        <fullName evidence="5 15">Fumarylacetoacetase</fullName>
        <ecNumber evidence="4 15">3.7.1.2</ecNumber>
    </recommendedName>
    <alternativeName>
        <fullName evidence="15">Fumarylacetoacetate hydrolase</fullName>
    </alternativeName>
</protein>
<accession>A0A8C1Q4Q8</accession>
<feature type="binding site" evidence="13">
    <location>
        <position position="128"/>
    </location>
    <ligand>
        <name>substrate</name>
    </ligand>
</feature>
<evidence type="ECO:0000256" key="4">
    <source>
        <dbReference type="ARBA" id="ARBA00012094"/>
    </source>
</evidence>
<dbReference type="NCBIfam" id="TIGR01266">
    <property type="entry name" value="fum_ac_acetase"/>
    <property type="match status" value="1"/>
</dbReference>
<dbReference type="FunFam" id="2.30.30.230:FF:000001">
    <property type="entry name" value="Fumarylacetoacetase"/>
    <property type="match status" value="1"/>
</dbReference>
<evidence type="ECO:0000259" key="17">
    <source>
        <dbReference type="Pfam" id="PF09298"/>
    </source>
</evidence>
<feature type="binding site" evidence="14">
    <location>
        <position position="199"/>
    </location>
    <ligand>
        <name>Ca(2+)</name>
        <dbReference type="ChEBI" id="CHEBI:29108"/>
    </ligand>
</feature>
<dbReference type="InterPro" id="IPR015377">
    <property type="entry name" value="Fumarylacetoacetase_N"/>
</dbReference>
<evidence type="ECO:0000256" key="9">
    <source>
        <dbReference type="ARBA" id="ARBA00022842"/>
    </source>
</evidence>
<feature type="binding site" evidence="14">
    <location>
        <position position="253"/>
    </location>
    <ligand>
        <name>Mg(2+)</name>
        <dbReference type="ChEBI" id="CHEBI:18420"/>
    </ligand>
</feature>
<keyword evidence="8 14" id="KW-0106">Calcium</keyword>
<evidence type="ECO:0000256" key="7">
    <source>
        <dbReference type="ARBA" id="ARBA00022801"/>
    </source>
</evidence>
<name>A0A8C1Q4Q8_CYPCA</name>
<dbReference type="Gene3D" id="3.90.850.10">
    <property type="entry name" value="Fumarylacetoacetase-like, C-terminal domain"/>
    <property type="match status" value="2"/>
</dbReference>
<feature type="binding site" evidence="13">
    <location>
        <position position="401"/>
    </location>
    <ligand>
        <name>substrate</name>
    </ligand>
</feature>
<dbReference type="InterPro" id="IPR036462">
    <property type="entry name" value="Fumarylacetoacetase_N_sf"/>
</dbReference>
<dbReference type="GO" id="GO:0006572">
    <property type="term" value="P:L-tyrosine catabolic process"/>
    <property type="evidence" value="ECO:0007669"/>
    <property type="project" value="UniProtKB-UniRule"/>
</dbReference>
<keyword evidence="9 14" id="KW-0460">Magnesium</keyword>
<dbReference type="Ensembl" id="ENSCCRT00010019342.1">
    <property type="protein sequence ID" value="ENSCCRP00010017764.1"/>
    <property type="gene ID" value="ENSCCRG00010007556.1"/>
</dbReference>
<feature type="domain" description="Fumarylacetoacetase-like C-terminal" evidence="16">
    <location>
        <begin position="125"/>
        <end position="444"/>
    </location>
</feature>
<dbReference type="GO" id="GO:0006559">
    <property type="term" value="P:L-phenylalanine catabolic process"/>
    <property type="evidence" value="ECO:0007669"/>
    <property type="project" value="UniProtKB-UniRule"/>
</dbReference>
<feature type="binding site" evidence="14">
    <location>
        <position position="257"/>
    </location>
    <ligand>
        <name>Mg(2+)</name>
        <dbReference type="ChEBI" id="CHEBI:18420"/>
    </ligand>
</feature>
<feature type="active site" description="Proton acceptor" evidence="12">
    <location>
        <position position="133"/>
    </location>
</feature>
<dbReference type="Gene3D" id="2.30.30.230">
    <property type="entry name" value="Fumarylacetoacetase, N-terminal domain"/>
    <property type="match status" value="1"/>
</dbReference>
<dbReference type="UniPathway" id="UPA00139">
    <property type="reaction ID" value="UER00341"/>
</dbReference>
<evidence type="ECO:0000256" key="1">
    <source>
        <dbReference type="ARBA" id="ARBA00000353"/>
    </source>
</evidence>
<keyword evidence="6 14" id="KW-0479">Metal-binding</keyword>
<comment type="catalytic activity">
    <reaction evidence="1 15">
        <text>4-fumarylacetoacetate + H2O = acetoacetate + fumarate + H(+)</text>
        <dbReference type="Rhea" id="RHEA:10244"/>
        <dbReference type="ChEBI" id="CHEBI:13705"/>
        <dbReference type="ChEBI" id="CHEBI:15377"/>
        <dbReference type="ChEBI" id="CHEBI:15378"/>
        <dbReference type="ChEBI" id="CHEBI:18034"/>
        <dbReference type="ChEBI" id="CHEBI:29806"/>
        <dbReference type="EC" id="3.7.1.2"/>
    </reaction>
</comment>
<evidence type="ECO:0000256" key="3">
    <source>
        <dbReference type="ARBA" id="ARBA00010211"/>
    </source>
</evidence>
<reference evidence="18" key="2">
    <citation type="submission" date="2025-09" db="UniProtKB">
        <authorList>
            <consortium name="Ensembl"/>
        </authorList>
    </citation>
    <scope>IDENTIFICATION</scope>
</reference>
<evidence type="ECO:0000256" key="5">
    <source>
        <dbReference type="ARBA" id="ARBA00014741"/>
    </source>
</evidence>
<keyword evidence="11 15" id="KW-0585">Phenylalanine catabolism</keyword>
<dbReference type="PANTHER" id="PTHR43069">
    <property type="entry name" value="FUMARYLACETOACETASE"/>
    <property type="match status" value="1"/>
</dbReference>
<evidence type="ECO:0000256" key="14">
    <source>
        <dbReference type="PIRSR" id="PIRSR605959-3"/>
    </source>
</evidence>
<evidence type="ECO:0000256" key="10">
    <source>
        <dbReference type="ARBA" id="ARBA00022878"/>
    </source>
</evidence>
<evidence type="ECO:0000256" key="12">
    <source>
        <dbReference type="PIRSR" id="PIRSR605959-1"/>
    </source>
</evidence>
<evidence type="ECO:0000313" key="18">
    <source>
        <dbReference type="Ensembl" id="ENSCCRP00010017764.1"/>
    </source>
</evidence>
<dbReference type="InterPro" id="IPR011234">
    <property type="entry name" value="Fumarylacetoacetase-like_C"/>
</dbReference>
<comment type="similarity">
    <text evidence="3 15">Belongs to the FAH family.</text>
</comment>
<evidence type="ECO:0000259" key="16">
    <source>
        <dbReference type="Pfam" id="PF01557"/>
    </source>
</evidence>
<keyword evidence="10 15" id="KW-0828">Tyrosine catabolism</keyword>
<proteinExistence type="inferred from homology"/>
<dbReference type="InterPro" id="IPR036663">
    <property type="entry name" value="Fumarylacetoacetase_C_sf"/>
</dbReference>
<organism evidence="18 19">
    <name type="scientific">Cyprinus carpio</name>
    <name type="common">Common carp</name>
    <dbReference type="NCBI Taxonomy" id="7962"/>
    <lineage>
        <taxon>Eukaryota</taxon>
        <taxon>Metazoa</taxon>
        <taxon>Chordata</taxon>
        <taxon>Craniata</taxon>
        <taxon>Vertebrata</taxon>
        <taxon>Euteleostomi</taxon>
        <taxon>Actinopterygii</taxon>
        <taxon>Neopterygii</taxon>
        <taxon>Teleostei</taxon>
        <taxon>Ostariophysi</taxon>
        <taxon>Cypriniformes</taxon>
        <taxon>Cyprinidae</taxon>
        <taxon>Cyprininae</taxon>
        <taxon>Cyprinus</taxon>
    </lineage>
</organism>
<gene>
    <name evidence="18" type="primary">LOC109062356</name>
</gene>
<evidence type="ECO:0000256" key="8">
    <source>
        <dbReference type="ARBA" id="ARBA00022837"/>
    </source>
</evidence>
<dbReference type="GO" id="GO:1902000">
    <property type="term" value="P:homogentisate catabolic process"/>
    <property type="evidence" value="ECO:0007669"/>
    <property type="project" value="TreeGrafter"/>
</dbReference>
<dbReference type="AlphaFoldDB" id="A0A8C1Q4Q8"/>
<evidence type="ECO:0000256" key="15">
    <source>
        <dbReference type="RuleBase" id="RU366008"/>
    </source>
</evidence>
<dbReference type="Pfam" id="PF09298">
    <property type="entry name" value="FAA_hydrolase_N"/>
    <property type="match status" value="1"/>
</dbReference>
<dbReference type="PANTHER" id="PTHR43069:SF2">
    <property type="entry name" value="FUMARYLACETOACETASE"/>
    <property type="match status" value="1"/>
</dbReference>
<feature type="binding site" evidence="13">
    <location>
        <position position="244"/>
    </location>
    <ligand>
        <name>substrate</name>
    </ligand>
</feature>
<evidence type="ECO:0000256" key="2">
    <source>
        <dbReference type="ARBA" id="ARBA00004782"/>
    </source>
</evidence>
<comment type="cofactor">
    <cofactor evidence="15">
        <name>Mg(2+)</name>
        <dbReference type="ChEBI" id="CHEBI:18420"/>
    </cofactor>
    <cofactor evidence="15">
        <name>Ca(2+)</name>
        <dbReference type="ChEBI" id="CHEBI:29108"/>
    </cofactor>
</comment>
<keyword evidence="7 15" id="KW-0378">Hydrolase</keyword>
<dbReference type="Proteomes" id="UP000694427">
    <property type="component" value="Unplaced"/>
</dbReference>
<dbReference type="SUPFAM" id="SSF63433">
    <property type="entry name" value="Fumarylacetoacetate hydrolase, FAH, N-terminal domain"/>
    <property type="match status" value="1"/>
</dbReference>
<evidence type="ECO:0000256" key="6">
    <source>
        <dbReference type="ARBA" id="ARBA00022723"/>
    </source>
</evidence>
<dbReference type="GO" id="GO:0004334">
    <property type="term" value="F:fumarylacetoacetase activity"/>
    <property type="evidence" value="ECO:0007669"/>
    <property type="project" value="UniProtKB-UniRule"/>
</dbReference>
<reference evidence="18" key="1">
    <citation type="submission" date="2025-08" db="UniProtKB">
        <authorList>
            <consortium name="Ensembl"/>
        </authorList>
    </citation>
    <scope>IDENTIFICATION</scope>
</reference>
<evidence type="ECO:0000256" key="11">
    <source>
        <dbReference type="ARBA" id="ARBA00023232"/>
    </source>
</evidence>
<feature type="binding site" evidence="14">
    <location>
        <position position="233"/>
    </location>
    <ligand>
        <name>Mg(2+)</name>
        <dbReference type="ChEBI" id="CHEBI:18420"/>
    </ligand>
</feature>
<feature type="binding site" evidence="14">
    <location>
        <position position="126"/>
    </location>
    <ligand>
        <name>Ca(2+)</name>
        <dbReference type="ChEBI" id="CHEBI:29108"/>
    </ligand>
</feature>
<dbReference type="Pfam" id="PF01557">
    <property type="entry name" value="FAA_hydrolase"/>
    <property type="match status" value="1"/>
</dbReference>
<keyword evidence="19" id="KW-1185">Reference proteome</keyword>
<dbReference type="EC" id="3.7.1.2" evidence="4 15"/>